<dbReference type="GO" id="GO:0008641">
    <property type="term" value="F:ubiquitin-like modifier activating enzyme activity"/>
    <property type="evidence" value="ECO:0007669"/>
    <property type="project" value="InterPro"/>
</dbReference>
<dbReference type="PANTHER" id="PTHR10953:SF102">
    <property type="entry name" value="ADENYLYLTRANSFERASE AND SULFURTRANSFERASE MOCS3"/>
    <property type="match status" value="1"/>
</dbReference>
<feature type="domain" description="THIF-type NAD/FAD binding fold" evidence="1">
    <location>
        <begin position="13"/>
        <end position="241"/>
    </location>
</feature>
<dbReference type="InterPro" id="IPR000594">
    <property type="entry name" value="ThiF_NAD_FAD-bd"/>
</dbReference>
<dbReference type="SUPFAM" id="SSF69572">
    <property type="entry name" value="Activating enzymes of the ubiquitin-like proteins"/>
    <property type="match status" value="1"/>
</dbReference>
<dbReference type="GO" id="GO:0005829">
    <property type="term" value="C:cytosol"/>
    <property type="evidence" value="ECO:0007669"/>
    <property type="project" value="TreeGrafter"/>
</dbReference>
<dbReference type="KEGG" id="cik:H0194_01670"/>
<protein>
    <submittedName>
        <fullName evidence="2">ThiF family adenylyltransferase</fullName>
    </submittedName>
</protein>
<dbReference type="InterPro" id="IPR036873">
    <property type="entry name" value="Rhodanese-like_dom_sf"/>
</dbReference>
<evidence type="ECO:0000313" key="2">
    <source>
        <dbReference type="EMBL" id="QNE89790.1"/>
    </source>
</evidence>
<dbReference type="NCBIfam" id="NF004111">
    <property type="entry name" value="PRK05600.1"/>
    <property type="match status" value="1"/>
</dbReference>
<keyword evidence="3" id="KW-1185">Reference proteome</keyword>
<dbReference type="SUPFAM" id="SSF52821">
    <property type="entry name" value="Rhodanese/Cell cycle control phosphatase"/>
    <property type="match status" value="1"/>
</dbReference>
<dbReference type="RefSeq" id="WP_185176164.1">
    <property type="nucleotide sequence ID" value="NZ_CP059404.1"/>
</dbReference>
<dbReference type="EMBL" id="CP059404">
    <property type="protein sequence ID" value="QNE89790.1"/>
    <property type="molecule type" value="Genomic_DNA"/>
</dbReference>
<name>A0A7G7CQC4_9CORY</name>
<dbReference type="Gene3D" id="3.40.250.10">
    <property type="entry name" value="Rhodanese-like domain"/>
    <property type="match status" value="1"/>
</dbReference>
<dbReference type="GO" id="GO:0008146">
    <property type="term" value="F:sulfotransferase activity"/>
    <property type="evidence" value="ECO:0007669"/>
    <property type="project" value="TreeGrafter"/>
</dbReference>
<dbReference type="Pfam" id="PF00899">
    <property type="entry name" value="ThiF"/>
    <property type="match status" value="1"/>
</dbReference>
<evidence type="ECO:0000313" key="3">
    <source>
        <dbReference type="Proteomes" id="UP000515743"/>
    </source>
</evidence>
<dbReference type="AlphaFoldDB" id="A0A7G7CQC4"/>
<dbReference type="GO" id="GO:0016779">
    <property type="term" value="F:nucleotidyltransferase activity"/>
    <property type="evidence" value="ECO:0007669"/>
    <property type="project" value="UniProtKB-KW"/>
</dbReference>
<dbReference type="CDD" id="cd00158">
    <property type="entry name" value="RHOD"/>
    <property type="match status" value="1"/>
</dbReference>
<dbReference type="CDD" id="cd00757">
    <property type="entry name" value="ThiF_MoeB_HesA_family"/>
    <property type="match status" value="1"/>
</dbReference>
<sequence>MTSLPDAELRRVARHLSLPGFGLEQQERLHDAHVLIVGAGGLGCPILQQLAAGGVGEVTLVDDDTVDLTNIHRQILFGAQDVGKPKVDVAVERARALQPGITVNALRTRLDTANAVELIADVDLVLDGSDSFATKYLVADACEITGTPLVWGTVLRFHGDVAVWHSGQGLDGVGLRDVFPHQLPADAVPDCATAGVLGVTTSVIGGLMSTAAIAWLTGLDRTVGRITSYDAIPAQMRSVQAVADPARRLATALAESYDGAPAPQEDNATVLTAVTDGEATLLDIREPHEVLLADFPAELRPRRLPLSTVNDAADVAEALSDVPTTHVVVACASGKRSANFVRDYAAALPGLRLESLVGGLNALNSH</sequence>
<keyword evidence="2" id="KW-0548">Nucleotidyltransferase</keyword>
<gene>
    <name evidence="2" type="ORF">H0194_01670</name>
</gene>
<dbReference type="GO" id="GO:0004792">
    <property type="term" value="F:thiosulfate-cyanide sulfurtransferase activity"/>
    <property type="evidence" value="ECO:0007669"/>
    <property type="project" value="TreeGrafter"/>
</dbReference>
<dbReference type="InterPro" id="IPR045886">
    <property type="entry name" value="ThiF/MoeB/HesA"/>
</dbReference>
<accession>A0A7G7CQC4</accession>
<dbReference type="PANTHER" id="PTHR10953">
    <property type="entry name" value="UBIQUITIN-ACTIVATING ENZYME E1"/>
    <property type="match status" value="1"/>
</dbReference>
<proteinExistence type="predicted"/>
<reference evidence="2 3" key="1">
    <citation type="submission" date="2020-07" db="EMBL/GenBank/DDBJ databases">
        <title>Complete genome and description of Corynebacterium incognita strain Marseille-Q3630 sp. nov.</title>
        <authorList>
            <person name="Boxberger M."/>
        </authorList>
    </citation>
    <scope>NUCLEOTIDE SEQUENCE [LARGE SCALE GENOMIC DNA]</scope>
    <source>
        <strain evidence="2 3">Marseille-Q3630</strain>
    </source>
</reference>
<dbReference type="Gene3D" id="3.40.50.720">
    <property type="entry name" value="NAD(P)-binding Rossmann-like Domain"/>
    <property type="match status" value="1"/>
</dbReference>
<dbReference type="InterPro" id="IPR035985">
    <property type="entry name" value="Ubiquitin-activating_enz"/>
</dbReference>
<organism evidence="2 3">
    <name type="scientific">Corynebacterium incognita</name>
    <dbReference type="NCBI Taxonomy" id="2754725"/>
    <lineage>
        <taxon>Bacteria</taxon>
        <taxon>Bacillati</taxon>
        <taxon>Actinomycetota</taxon>
        <taxon>Actinomycetes</taxon>
        <taxon>Mycobacteriales</taxon>
        <taxon>Corynebacteriaceae</taxon>
        <taxon>Corynebacterium</taxon>
    </lineage>
</organism>
<evidence type="ECO:0000259" key="1">
    <source>
        <dbReference type="Pfam" id="PF00899"/>
    </source>
</evidence>
<keyword evidence="2" id="KW-0808">Transferase</keyword>
<dbReference type="Proteomes" id="UP000515743">
    <property type="component" value="Chromosome"/>
</dbReference>